<accession>A0A183P9U5</accession>
<protein>
    <submittedName>
        <fullName evidence="1">Uncharacterized protein</fullName>
    </submittedName>
</protein>
<sequence>MPDVFWIICRGSEARQPDCGADEGLGSAKFDTDKGRRLSLFGQTICAA</sequence>
<organism evidence="1 2">
    <name type="scientific">Schistosoma mattheei</name>
    <dbReference type="NCBI Taxonomy" id="31246"/>
    <lineage>
        <taxon>Eukaryota</taxon>
        <taxon>Metazoa</taxon>
        <taxon>Spiralia</taxon>
        <taxon>Lophotrochozoa</taxon>
        <taxon>Platyhelminthes</taxon>
        <taxon>Trematoda</taxon>
        <taxon>Digenea</taxon>
        <taxon>Strigeidida</taxon>
        <taxon>Schistosomatoidea</taxon>
        <taxon>Schistosomatidae</taxon>
        <taxon>Schistosoma</taxon>
    </lineage>
</organism>
<dbReference type="EMBL" id="UZAL01031188">
    <property type="protein sequence ID" value="VDP57162.1"/>
    <property type="molecule type" value="Genomic_DNA"/>
</dbReference>
<evidence type="ECO:0000313" key="2">
    <source>
        <dbReference type="Proteomes" id="UP000269396"/>
    </source>
</evidence>
<dbReference type="Proteomes" id="UP000269396">
    <property type="component" value="Unassembled WGS sequence"/>
</dbReference>
<dbReference type="AlphaFoldDB" id="A0A183P9U5"/>
<name>A0A183P9U5_9TREM</name>
<proteinExistence type="predicted"/>
<reference evidence="1 2" key="1">
    <citation type="submission" date="2018-11" db="EMBL/GenBank/DDBJ databases">
        <authorList>
            <consortium name="Pathogen Informatics"/>
        </authorList>
    </citation>
    <scope>NUCLEOTIDE SEQUENCE [LARGE SCALE GENOMIC DNA]</scope>
    <source>
        <strain>Denwood</strain>
        <strain evidence="2">Zambia</strain>
    </source>
</reference>
<gene>
    <name evidence="1" type="ORF">SMTD_LOCUS11131</name>
</gene>
<evidence type="ECO:0000313" key="1">
    <source>
        <dbReference type="EMBL" id="VDP57162.1"/>
    </source>
</evidence>
<keyword evidence="2" id="KW-1185">Reference proteome</keyword>